<organism evidence="2 3">
    <name type="scientific">Caenorhabditis angaria</name>
    <dbReference type="NCBI Taxonomy" id="860376"/>
    <lineage>
        <taxon>Eukaryota</taxon>
        <taxon>Metazoa</taxon>
        <taxon>Ecdysozoa</taxon>
        <taxon>Nematoda</taxon>
        <taxon>Chromadorea</taxon>
        <taxon>Rhabditida</taxon>
        <taxon>Rhabditina</taxon>
        <taxon>Rhabditomorpha</taxon>
        <taxon>Rhabditoidea</taxon>
        <taxon>Rhabditidae</taxon>
        <taxon>Peloderinae</taxon>
        <taxon>Caenorhabditis</taxon>
    </lineage>
</organism>
<gene>
    <name evidence="2" type="ORF">CAMP_LOCUS9144</name>
</gene>
<accession>A0A9P1IJ91</accession>
<comment type="caution">
    <text evidence="2">The sequence shown here is derived from an EMBL/GenBank/DDBJ whole genome shotgun (WGS) entry which is preliminary data.</text>
</comment>
<name>A0A9P1IJ91_9PELO</name>
<keyword evidence="1" id="KW-0732">Signal</keyword>
<evidence type="ECO:0008006" key="4">
    <source>
        <dbReference type="Google" id="ProtNLM"/>
    </source>
</evidence>
<dbReference type="Proteomes" id="UP001152747">
    <property type="component" value="Unassembled WGS sequence"/>
</dbReference>
<dbReference type="EMBL" id="CANHGI010000003">
    <property type="protein sequence ID" value="CAI5446507.1"/>
    <property type="molecule type" value="Genomic_DNA"/>
</dbReference>
<dbReference type="OrthoDB" id="5871633at2759"/>
<feature type="chain" id="PRO_5040410461" description="C6 domain-containing protein" evidence="1">
    <location>
        <begin position="17"/>
        <end position="169"/>
    </location>
</feature>
<evidence type="ECO:0000313" key="2">
    <source>
        <dbReference type="EMBL" id="CAI5446507.1"/>
    </source>
</evidence>
<keyword evidence="3" id="KW-1185">Reference proteome</keyword>
<dbReference type="AlphaFoldDB" id="A0A9P1IJ91"/>
<evidence type="ECO:0000256" key="1">
    <source>
        <dbReference type="SAM" id="SignalP"/>
    </source>
</evidence>
<protein>
    <recommendedName>
        <fullName evidence="4">C6 domain-containing protein</fullName>
    </recommendedName>
</protein>
<reference evidence="2" key="1">
    <citation type="submission" date="2022-11" db="EMBL/GenBank/DDBJ databases">
        <authorList>
            <person name="Kikuchi T."/>
        </authorList>
    </citation>
    <scope>NUCLEOTIDE SEQUENCE</scope>
    <source>
        <strain evidence="2">PS1010</strain>
    </source>
</reference>
<evidence type="ECO:0000313" key="3">
    <source>
        <dbReference type="Proteomes" id="UP001152747"/>
    </source>
</evidence>
<sequence>MCCILILILLVSVTFGCAPHRPSRAFGTTTNHHHRYINNYYTDNRTYYGSNENQNLKTVSSTLKPTTEKIPETESDCQTCTTPPEYLVNCENCANLELSDQYEYYACSAINVKCAANSVSLKISNTYQYSFDFGDSSKEVPLTCQKGKWIYTNSDNSAINVEVLSCLTS</sequence>
<proteinExistence type="predicted"/>
<feature type="signal peptide" evidence="1">
    <location>
        <begin position="1"/>
        <end position="16"/>
    </location>
</feature>